<dbReference type="HOGENOM" id="CLU_1807281_0_0_1"/>
<protein>
    <recommendedName>
        <fullName evidence="5">Granulins domain-containing protein</fullName>
    </recommendedName>
</protein>
<gene>
    <name evidence="3" type="ORF">A1O1_00748</name>
</gene>
<dbReference type="RefSeq" id="XP_007719855.1">
    <property type="nucleotide sequence ID" value="XM_007721665.1"/>
</dbReference>
<feature type="signal peptide" evidence="2">
    <location>
        <begin position="1"/>
        <end position="20"/>
    </location>
</feature>
<organism evidence="3 4">
    <name type="scientific">Capronia coronata CBS 617.96</name>
    <dbReference type="NCBI Taxonomy" id="1182541"/>
    <lineage>
        <taxon>Eukaryota</taxon>
        <taxon>Fungi</taxon>
        <taxon>Dikarya</taxon>
        <taxon>Ascomycota</taxon>
        <taxon>Pezizomycotina</taxon>
        <taxon>Eurotiomycetes</taxon>
        <taxon>Chaetothyriomycetidae</taxon>
        <taxon>Chaetothyriales</taxon>
        <taxon>Herpotrichiellaceae</taxon>
        <taxon>Capronia</taxon>
    </lineage>
</organism>
<comment type="caution">
    <text evidence="3">The sequence shown here is derived from an EMBL/GenBank/DDBJ whole genome shotgun (WGS) entry which is preliminary data.</text>
</comment>
<proteinExistence type="predicted"/>
<evidence type="ECO:0008006" key="5">
    <source>
        <dbReference type="Google" id="ProtNLM"/>
    </source>
</evidence>
<feature type="chain" id="PRO_5004935144" description="Granulins domain-containing protein" evidence="2">
    <location>
        <begin position="21"/>
        <end position="149"/>
    </location>
</feature>
<evidence type="ECO:0000256" key="2">
    <source>
        <dbReference type="SAM" id="SignalP"/>
    </source>
</evidence>
<feature type="region of interest" description="Disordered" evidence="1">
    <location>
        <begin position="100"/>
        <end position="121"/>
    </location>
</feature>
<dbReference type="eggNOG" id="ENOG502QQ2D">
    <property type="taxonomic scope" value="Eukaryota"/>
</dbReference>
<dbReference type="Proteomes" id="UP000019484">
    <property type="component" value="Unassembled WGS sequence"/>
</dbReference>
<accession>W9Z227</accession>
<dbReference type="GeneID" id="19155654"/>
<evidence type="ECO:0000256" key="1">
    <source>
        <dbReference type="SAM" id="MobiDB-lite"/>
    </source>
</evidence>
<dbReference type="OrthoDB" id="5152093at2759"/>
<dbReference type="AlphaFoldDB" id="W9Z227"/>
<feature type="compositionally biased region" description="Low complexity" evidence="1">
    <location>
        <begin position="103"/>
        <end position="119"/>
    </location>
</feature>
<evidence type="ECO:0000313" key="3">
    <source>
        <dbReference type="EMBL" id="EXJ95626.1"/>
    </source>
</evidence>
<dbReference type="EMBL" id="AMWN01000001">
    <property type="protein sequence ID" value="EXJ95626.1"/>
    <property type="molecule type" value="Genomic_DNA"/>
</dbReference>
<keyword evidence="2" id="KW-0732">Signal</keyword>
<keyword evidence="4" id="KW-1185">Reference proteome</keyword>
<sequence length="149" mass="14929">MRPFCFLAALPLLVSASASAWSETTLLIRATTPGNETSCESGDKACGIFCIPSDYTCCPDLEGGCPSATSVCMEGDNGIYGCCGKDEYCQGDGGSEFIDDGADGSSSGSSNGTTATRTGDSTSGADVVVFGIGQGLTFAAVMAGIVVLV</sequence>
<evidence type="ECO:0000313" key="4">
    <source>
        <dbReference type="Proteomes" id="UP000019484"/>
    </source>
</evidence>
<name>W9Z227_9EURO</name>
<dbReference type="STRING" id="1182541.W9Z227"/>
<reference evidence="3 4" key="1">
    <citation type="submission" date="2013-03" db="EMBL/GenBank/DDBJ databases">
        <title>The Genome Sequence of Capronia coronata CBS 617.96.</title>
        <authorList>
            <consortium name="The Broad Institute Genomics Platform"/>
            <person name="Cuomo C."/>
            <person name="de Hoog S."/>
            <person name="Gorbushina A."/>
            <person name="Walker B."/>
            <person name="Young S.K."/>
            <person name="Zeng Q."/>
            <person name="Gargeya S."/>
            <person name="Fitzgerald M."/>
            <person name="Haas B."/>
            <person name="Abouelleil A."/>
            <person name="Allen A.W."/>
            <person name="Alvarado L."/>
            <person name="Arachchi H.M."/>
            <person name="Berlin A.M."/>
            <person name="Chapman S.B."/>
            <person name="Gainer-Dewar J."/>
            <person name="Goldberg J."/>
            <person name="Griggs A."/>
            <person name="Gujja S."/>
            <person name="Hansen M."/>
            <person name="Howarth C."/>
            <person name="Imamovic A."/>
            <person name="Ireland A."/>
            <person name="Larimer J."/>
            <person name="McCowan C."/>
            <person name="Murphy C."/>
            <person name="Pearson M."/>
            <person name="Poon T.W."/>
            <person name="Priest M."/>
            <person name="Roberts A."/>
            <person name="Saif S."/>
            <person name="Shea T."/>
            <person name="Sisk P."/>
            <person name="Sykes S."/>
            <person name="Wortman J."/>
            <person name="Nusbaum C."/>
            <person name="Birren B."/>
        </authorList>
    </citation>
    <scope>NUCLEOTIDE SEQUENCE [LARGE SCALE GENOMIC DNA]</scope>
    <source>
        <strain evidence="3 4">CBS 617.96</strain>
    </source>
</reference>